<keyword evidence="1" id="KW-0812">Transmembrane</keyword>
<organism evidence="2 3">
    <name type="scientific">Haploplasma axanthum</name>
    <name type="common">Acholeplasma axanthum</name>
    <dbReference type="NCBI Taxonomy" id="29552"/>
    <lineage>
        <taxon>Bacteria</taxon>
        <taxon>Bacillati</taxon>
        <taxon>Mycoplasmatota</taxon>
        <taxon>Mollicutes</taxon>
        <taxon>Acholeplasmatales</taxon>
        <taxon>Acholeplasmataceae</taxon>
        <taxon>Haploplasma</taxon>
    </lineage>
</organism>
<name>A0A449BDT1_HAPAX</name>
<protein>
    <recommendedName>
        <fullName evidence="4">DUF4044 domain-containing protein</fullName>
    </recommendedName>
</protein>
<evidence type="ECO:0000256" key="1">
    <source>
        <dbReference type="SAM" id="Phobius"/>
    </source>
</evidence>
<reference evidence="2 3" key="1">
    <citation type="submission" date="2019-01" db="EMBL/GenBank/DDBJ databases">
        <authorList>
            <consortium name="Pathogen Informatics"/>
        </authorList>
    </citation>
    <scope>NUCLEOTIDE SEQUENCE [LARGE SCALE GENOMIC DNA]</scope>
    <source>
        <strain evidence="2 3">NCTC10138</strain>
    </source>
</reference>
<dbReference type="Proteomes" id="UP000289841">
    <property type="component" value="Chromosome"/>
</dbReference>
<proteinExistence type="predicted"/>
<accession>A0A449BDT1</accession>
<dbReference type="STRING" id="1278311.GCA_000428705_01532"/>
<keyword evidence="1" id="KW-1133">Transmembrane helix</keyword>
<dbReference type="OrthoDB" id="384989at2"/>
<dbReference type="KEGG" id="aaxa:NCTC10138_00990"/>
<dbReference type="AlphaFoldDB" id="A0A449BDT1"/>
<gene>
    <name evidence="2" type="ORF">NCTC10138_00990</name>
</gene>
<feature type="transmembrane region" description="Helical" evidence="1">
    <location>
        <begin position="32"/>
        <end position="58"/>
    </location>
</feature>
<keyword evidence="3" id="KW-1185">Reference proteome</keyword>
<sequence>MSTKSVKDNKSKKTDLDKKEYKNPVETKWGKITIWILLFGMIGIVIISAVWVIVQAIIGN</sequence>
<dbReference type="EMBL" id="LR215048">
    <property type="protein sequence ID" value="VEU80613.1"/>
    <property type="molecule type" value="Genomic_DNA"/>
</dbReference>
<evidence type="ECO:0008006" key="4">
    <source>
        <dbReference type="Google" id="ProtNLM"/>
    </source>
</evidence>
<dbReference type="RefSeq" id="WP_026390955.1">
    <property type="nucleotide sequence ID" value="NZ_LR215048.1"/>
</dbReference>
<evidence type="ECO:0000313" key="2">
    <source>
        <dbReference type="EMBL" id="VEU80613.1"/>
    </source>
</evidence>
<keyword evidence="1" id="KW-0472">Membrane</keyword>
<evidence type="ECO:0000313" key="3">
    <source>
        <dbReference type="Proteomes" id="UP000289841"/>
    </source>
</evidence>